<dbReference type="GO" id="GO:0005524">
    <property type="term" value="F:ATP binding"/>
    <property type="evidence" value="ECO:0007669"/>
    <property type="project" value="InterPro"/>
</dbReference>
<protein>
    <recommendedName>
        <fullName evidence="1">Protein kinase domain-containing protein</fullName>
    </recommendedName>
</protein>
<dbReference type="InterPro" id="IPR000719">
    <property type="entry name" value="Prot_kinase_dom"/>
</dbReference>
<dbReference type="InterPro" id="IPR011009">
    <property type="entry name" value="Kinase-like_dom_sf"/>
</dbReference>
<dbReference type="AlphaFoldDB" id="A0A251SPH1"/>
<organism evidence="2 3">
    <name type="scientific">Helianthus annuus</name>
    <name type="common">Common sunflower</name>
    <dbReference type="NCBI Taxonomy" id="4232"/>
    <lineage>
        <taxon>Eukaryota</taxon>
        <taxon>Viridiplantae</taxon>
        <taxon>Streptophyta</taxon>
        <taxon>Embryophyta</taxon>
        <taxon>Tracheophyta</taxon>
        <taxon>Spermatophyta</taxon>
        <taxon>Magnoliopsida</taxon>
        <taxon>eudicotyledons</taxon>
        <taxon>Gunneridae</taxon>
        <taxon>Pentapetalae</taxon>
        <taxon>asterids</taxon>
        <taxon>campanulids</taxon>
        <taxon>Asterales</taxon>
        <taxon>Asteraceae</taxon>
        <taxon>Asteroideae</taxon>
        <taxon>Heliantheae alliance</taxon>
        <taxon>Heliantheae</taxon>
        <taxon>Helianthus</taxon>
    </lineage>
</organism>
<accession>A0A251SPH1</accession>
<dbReference type="PROSITE" id="PS00108">
    <property type="entry name" value="PROTEIN_KINASE_ST"/>
    <property type="match status" value="1"/>
</dbReference>
<dbReference type="EMBL" id="CM007902">
    <property type="protein sequence ID" value="OTG00176.1"/>
    <property type="molecule type" value="Genomic_DNA"/>
</dbReference>
<sequence length="91" mass="10011">MGTRDIKITKSNVTERTSWITGLEYLHHGCRPTIIHRDVKSANILLSENLDAKMADFGLSKGLLDDKTTHILTDVIGTSGYLDQSTPGLTI</sequence>
<dbReference type="OMA" id="NFFFYPE"/>
<evidence type="ECO:0000313" key="2">
    <source>
        <dbReference type="EMBL" id="OTG00176.1"/>
    </source>
</evidence>
<dbReference type="PANTHER" id="PTHR47987:SF36">
    <property type="entry name" value="PROTEIN KINASE DOMAIN-CONTAINING PROTEIN"/>
    <property type="match status" value="1"/>
</dbReference>
<feature type="domain" description="Protein kinase" evidence="1">
    <location>
        <begin position="1"/>
        <end position="91"/>
    </location>
</feature>
<dbReference type="InterPro" id="IPR008271">
    <property type="entry name" value="Ser/Thr_kinase_AS"/>
</dbReference>
<proteinExistence type="predicted"/>
<dbReference type="Gene3D" id="1.10.510.10">
    <property type="entry name" value="Transferase(Phosphotransferase) domain 1"/>
    <property type="match status" value="1"/>
</dbReference>
<dbReference type="SUPFAM" id="SSF56112">
    <property type="entry name" value="Protein kinase-like (PK-like)"/>
    <property type="match status" value="1"/>
</dbReference>
<dbReference type="Pfam" id="PF00069">
    <property type="entry name" value="Pkinase"/>
    <property type="match status" value="1"/>
</dbReference>
<evidence type="ECO:0000259" key="1">
    <source>
        <dbReference type="PROSITE" id="PS50011"/>
    </source>
</evidence>
<dbReference type="PROSITE" id="PS50011">
    <property type="entry name" value="PROTEIN_KINASE_DOM"/>
    <property type="match status" value="1"/>
</dbReference>
<gene>
    <name evidence="2" type="ORF">HannXRQ_Chr13g0388081</name>
</gene>
<dbReference type="PANTHER" id="PTHR47987">
    <property type="entry name" value="OS08G0249100 PROTEIN"/>
    <property type="match status" value="1"/>
</dbReference>
<dbReference type="Proteomes" id="UP000215914">
    <property type="component" value="Chromosome 13"/>
</dbReference>
<dbReference type="InParanoid" id="A0A251SPH1"/>
<dbReference type="InterPro" id="IPR046958">
    <property type="entry name" value="RBK1/2/STUNTED"/>
</dbReference>
<dbReference type="GO" id="GO:0004672">
    <property type="term" value="F:protein kinase activity"/>
    <property type="evidence" value="ECO:0007669"/>
    <property type="project" value="InterPro"/>
</dbReference>
<reference evidence="3" key="1">
    <citation type="journal article" date="2017" name="Nature">
        <title>The sunflower genome provides insights into oil metabolism, flowering and Asterid evolution.</title>
        <authorList>
            <person name="Badouin H."/>
            <person name="Gouzy J."/>
            <person name="Grassa C.J."/>
            <person name="Murat F."/>
            <person name="Staton S.E."/>
            <person name="Cottret L."/>
            <person name="Lelandais-Briere C."/>
            <person name="Owens G.L."/>
            <person name="Carrere S."/>
            <person name="Mayjonade B."/>
            <person name="Legrand L."/>
            <person name="Gill N."/>
            <person name="Kane N.C."/>
            <person name="Bowers J.E."/>
            <person name="Hubner S."/>
            <person name="Bellec A."/>
            <person name="Berard A."/>
            <person name="Berges H."/>
            <person name="Blanchet N."/>
            <person name="Boniface M.C."/>
            <person name="Brunel D."/>
            <person name="Catrice O."/>
            <person name="Chaidir N."/>
            <person name="Claudel C."/>
            <person name="Donnadieu C."/>
            <person name="Faraut T."/>
            <person name="Fievet G."/>
            <person name="Helmstetter N."/>
            <person name="King M."/>
            <person name="Knapp S.J."/>
            <person name="Lai Z."/>
            <person name="Le Paslier M.C."/>
            <person name="Lippi Y."/>
            <person name="Lorenzon L."/>
            <person name="Mandel J.R."/>
            <person name="Marage G."/>
            <person name="Marchand G."/>
            <person name="Marquand E."/>
            <person name="Bret-Mestries E."/>
            <person name="Morien E."/>
            <person name="Nambeesan S."/>
            <person name="Nguyen T."/>
            <person name="Pegot-Espagnet P."/>
            <person name="Pouilly N."/>
            <person name="Raftis F."/>
            <person name="Sallet E."/>
            <person name="Schiex T."/>
            <person name="Thomas J."/>
            <person name="Vandecasteele C."/>
            <person name="Vares D."/>
            <person name="Vear F."/>
            <person name="Vautrin S."/>
            <person name="Crespi M."/>
            <person name="Mangin B."/>
            <person name="Burke J.M."/>
            <person name="Salse J."/>
            <person name="Munos S."/>
            <person name="Vincourt P."/>
            <person name="Rieseberg L.H."/>
            <person name="Langlade N.B."/>
        </authorList>
    </citation>
    <scope>NUCLEOTIDE SEQUENCE [LARGE SCALE GENOMIC DNA]</scope>
    <source>
        <strain evidence="3">cv. SF193</strain>
    </source>
</reference>
<keyword evidence="3" id="KW-1185">Reference proteome</keyword>
<name>A0A251SPH1_HELAN</name>
<evidence type="ECO:0000313" key="3">
    <source>
        <dbReference type="Proteomes" id="UP000215914"/>
    </source>
</evidence>